<evidence type="ECO:0000256" key="7">
    <source>
        <dbReference type="ARBA" id="ARBA00023125"/>
    </source>
</evidence>
<gene>
    <name evidence="10" type="primary">AVEN_163056_1</name>
    <name evidence="10" type="ORF">TNCT_70371</name>
</gene>
<dbReference type="EMBL" id="BMAO01038367">
    <property type="protein sequence ID" value="GFR24407.1"/>
    <property type="molecule type" value="Genomic_DNA"/>
</dbReference>
<dbReference type="Gene3D" id="3.90.1600.10">
    <property type="entry name" value="Palm domain of DNA polymerase"/>
    <property type="match status" value="1"/>
</dbReference>
<evidence type="ECO:0000256" key="2">
    <source>
        <dbReference type="ARBA" id="ARBA00012417"/>
    </source>
</evidence>
<dbReference type="GO" id="GO:0000166">
    <property type="term" value="F:nucleotide binding"/>
    <property type="evidence" value="ECO:0007669"/>
    <property type="project" value="InterPro"/>
</dbReference>
<dbReference type="OrthoDB" id="6427341at2759"/>
<reference evidence="10" key="1">
    <citation type="submission" date="2020-07" db="EMBL/GenBank/DDBJ databases">
        <title>Multicomponent nature underlies the extraordinary mechanical properties of spider dragline silk.</title>
        <authorList>
            <person name="Kono N."/>
            <person name="Nakamura H."/>
            <person name="Mori M."/>
            <person name="Yoshida Y."/>
            <person name="Ohtoshi R."/>
            <person name="Malay A.D."/>
            <person name="Moran D.A.P."/>
            <person name="Tomita M."/>
            <person name="Numata K."/>
            <person name="Arakawa K."/>
        </authorList>
    </citation>
    <scope>NUCLEOTIDE SEQUENCE</scope>
</reference>
<evidence type="ECO:0000256" key="6">
    <source>
        <dbReference type="ARBA" id="ARBA00022932"/>
    </source>
</evidence>
<organism evidence="10 11">
    <name type="scientific">Trichonephila clavata</name>
    <name type="common">Joro spider</name>
    <name type="synonym">Nephila clavata</name>
    <dbReference type="NCBI Taxonomy" id="2740835"/>
    <lineage>
        <taxon>Eukaryota</taxon>
        <taxon>Metazoa</taxon>
        <taxon>Ecdysozoa</taxon>
        <taxon>Arthropoda</taxon>
        <taxon>Chelicerata</taxon>
        <taxon>Arachnida</taxon>
        <taxon>Araneae</taxon>
        <taxon>Araneomorphae</taxon>
        <taxon>Entelegynae</taxon>
        <taxon>Araneoidea</taxon>
        <taxon>Nephilidae</taxon>
        <taxon>Trichonephila</taxon>
    </lineage>
</organism>
<evidence type="ECO:0000256" key="8">
    <source>
        <dbReference type="ARBA" id="ARBA00049244"/>
    </source>
</evidence>
<dbReference type="Gene3D" id="1.10.287.690">
    <property type="entry name" value="Helix hairpin bin"/>
    <property type="match status" value="1"/>
</dbReference>
<dbReference type="InterPro" id="IPR043502">
    <property type="entry name" value="DNA/RNA_pol_sf"/>
</dbReference>
<feature type="domain" description="DNA-directed DNA polymerase family B mitochondria/virus" evidence="9">
    <location>
        <begin position="24"/>
        <end position="181"/>
    </location>
</feature>
<proteinExistence type="inferred from homology"/>
<dbReference type="InterPro" id="IPR023211">
    <property type="entry name" value="DNA_pol_palm_dom_sf"/>
</dbReference>
<sequence>MFPLCRTCAETLHQNICSHTDEERSITGTWVTEEIKKAREKGYKIIKIYEVYHFQSSSNDLYRSYIDLFLKIKQEASDKNSINVNLGRRSVAKLALNSFWGRWGMNLNKSQLTFVSTVHDFNKMLIDKTKHIKDVFLPTPEIAAFQWTQSNNFVTQDSSTNIFIAAFTTCHARLKLYSAIEKLNESVLYFDTDSIIYKSDGINDPPLGNFLGEFTDELNGGTITSFVTGGPKNYAYKLSDGSEVCKIRGFTLNFQNSLVLNYNSVKELVKKSSKRILVLYLMATKKTVAPSGGKKKTIKRKNCFVT</sequence>
<comment type="catalytic activity">
    <reaction evidence="8">
        <text>DNA(n) + a 2'-deoxyribonucleoside 5'-triphosphate = DNA(n+1) + diphosphate</text>
        <dbReference type="Rhea" id="RHEA:22508"/>
        <dbReference type="Rhea" id="RHEA-COMP:17339"/>
        <dbReference type="Rhea" id="RHEA-COMP:17340"/>
        <dbReference type="ChEBI" id="CHEBI:33019"/>
        <dbReference type="ChEBI" id="CHEBI:61560"/>
        <dbReference type="ChEBI" id="CHEBI:173112"/>
        <dbReference type="EC" id="2.7.7.7"/>
    </reaction>
</comment>
<dbReference type="SUPFAM" id="SSF56672">
    <property type="entry name" value="DNA/RNA polymerases"/>
    <property type="match status" value="1"/>
</dbReference>
<evidence type="ECO:0000256" key="5">
    <source>
        <dbReference type="ARBA" id="ARBA00022705"/>
    </source>
</evidence>
<keyword evidence="5" id="KW-0235">DNA replication</keyword>
<dbReference type="GO" id="GO:0003677">
    <property type="term" value="F:DNA binding"/>
    <property type="evidence" value="ECO:0007669"/>
    <property type="project" value="UniProtKB-KW"/>
</dbReference>
<evidence type="ECO:0000256" key="1">
    <source>
        <dbReference type="ARBA" id="ARBA00005755"/>
    </source>
</evidence>
<keyword evidence="11" id="KW-1185">Reference proteome</keyword>
<evidence type="ECO:0000313" key="10">
    <source>
        <dbReference type="EMBL" id="GFR24407.1"/>
    </source>
</evidence>
<dbReference type="PANTHER" id="PTHR33568">
    <property type="entry name" value="DNA POLYMERASE"/>
    <property type="match status" value="1"/>
</dbReference>
<keyword evidence="6" id="KW-0239">DNA-directed DNA polymerase</keyword>
<comment type="caution">
    <text evidence="10">The sequence shown here is derived from an EMBL/GenBank/DDBJ whole genome shotgun (WGS) entry which is preliminary data.</text>
</comment>
<dbReference type="Proteomes" id="UP000887116">
    <property type="component" value="Unassembled WGS sequence"/>
</dbReference>
<evidence type="ECO:0000259" key="9">
    <source>
        <dbReference type="Pfam" id="PF03175"/>
    </source>
</evidence>
<dbReference type="AlphaFoldDB" id="A0A8X6HIF8"/>
<evidence type="ECO:0000256" key="4">
    <source>
        <dbReference type="ARBA" id="ARBA00022695"/>
    </source>
</evidence>
<protein>
    <recommendedName>
        <fullName evidence="2">DNA-directed DNA polymerase</fullName>
        <ecNumber evidence="2">2.7.7.7</ecNumber>
    </recommendedName>
</protein>
<dbReference type="GO" id="GO:0006260">
    <property type="term" value="P:DNA replication"/>
    <property type="evidence" value="ECO:0007669"/>
    <property type="project" value="UniProtKB-KW"/>
</dbReference>
<dbReference type="Pfam" id="PF03175">
    <property type="entry name" value="DNA_pol_B_2"/>
    <property type="match status" value="1"/>
</dbReference>
<keyword evidence="7" id="KW-0238">DNA-binding</keyword>
<keyword evidence="3" id="KW-0808">Transferase</keyword>
<name>A0A8X6HIF8_TRICU</name>
<dbReference type="GO" id="GO:0003887">
    <property type="term" value="F:DNA-directed DNA polymerase activity"/>
    <property type="evidence" value="ECO:0007669"/>
    <property type="project" value="UniProtKB-KW"/>
</dbReference>
<dbReference type="EC" id="2.7.7.7" evidence="2"/>
<comment type="similarity">
    <text evidence="1">Belongs to the DNA polymerase type-B family.</text>
</comment>
<keyword evidence="4" id="KW-0548">Nucleotidyltransferase</keyword>
<evidence type="ECO:0000313" key="11">
    <source>
        <dbReference type="Proteomes" id="UP000887116"/>
    </source>
</evidence>
<accession>A0A8X6HIF8</accession>
<dbReference type="InterPro" id="IPR004868">
    <property type="entry name" value="DNA-dir_DNA_pol_B_mt/vir"/>
</dbReference>
<dbReference type="PANTHER" id="PTHR33568:SF3">
    <property type="entry name" value="DNA-DIRECTED DNA POLYMERASE"/>
    <property type="match status" value="1"/>
</dbReference>
<evidence type="ECO:0000256" key="3">
    <source>
        <dbReference type="ARBA" id="ARBA00022679"/>
    </source>
</evidence>